<evidence type="ECO:0000259" key="1">
    <source>
        <dbReference type="Pfam" id="PF00483"/>
    </source>
</evidence>
<name>A0A2H0RFZ9_9BACT</name>
<evidence type="ECO:0000313" key="3">
    <source>
        <dbReference type="Proteomes" id="UP000228767"/>
    </source>
</evidence>
<comment type="caution">
    <text evidence="2">The sequence shown here is derived from an EMBL/GenBank/DDBJ whole genome shotgun (WGS) entry which is preliminary data.</text>
</comment>
<proteinExistence type="predicted"/>
<sequence>MKNKTEPVTIILPCSDGISDSNFPYPKELIKINEEMSVIDFSFHHILASQIKPRVVVIVAPNKFETVRYLFERYNDKVDLVFVFQKSREQKVTNANAIAIRSAEHLFSDKNILLMPDTIIERKDNQTSLIDTMLAALNRQSFVFAHKKEVSVTRLKLFGALKIEDDVVVDYEDKPVDNSAGYNAFWASFGFKREVFEEVISVIEGSTLKKGNYKRDFQKSVMHKTSTVEVSEYIDIATWTHLNAYLMRQYLEQSGIDPGFFKVNK</sequence>
<protein>
    <recommendedName>
        <fullName evidence="1">Nucleotidyl transferase domain-containing protein</fullName>
    </recommendedName>
</protein>
<dbReference type="InterPro" id="IPR029044">
    <property type="entry name" value="Nucleotide-diphossugar_trans"/>
</dbReference>
<reference evidence="2 3" key="1">
    <citation type="submission" date="2017-09" db="EMBL/GenBank/DDBJ databases">
        <title>Depth-based differentiation of microbial function through sediment-hosted aquifers and enrichment of novel symbionts in the deep terrestrial subsurface.</title>
        <authorList>
            <person name="Probst A.J."/>
            <person name="Ladd B."/>
            <person name="Jarett J.K."/>
            <person name="Geller-Mcgrath D.E."/>
            <person name="Sieber C.M."/>
            <person name="Emerson J.B."/>
            <person name="Anantharaman K."/>
            <person name="Thomas B.C."/>
            <person name="Malmstrom R."/>
            <person name="Stieglmeier M."/>
            <person name="Klingl A."/>
            <person name="Woyke T."/>
            <person name="Ryan C.M."/>
            <person name="Banfield J.F."/>
        </authorList>
    </citation>
    <scope>NUCLEOTIDE SEQUENCE [LARGE SCALE GENOMIC DNA]</scope>
    <source>
        <strain evidence="2">CG10_big_fil_rev_8_21_14_0_10_51_16</strain>
    </source>
</reference>
<dbReference type="SUPFAM" id="SSF53448">
    <property type="entry name" value="Nucleotide-diphospho-sugar transferases"/>
    <property type="match status" value="1"/>
</dbReference>
<gene>
    <name evidence="2" type="ORF">COV10_01980</name>
</gene>
<dbReference type="EMBL" id="PCYI01000014">
    <property type="protein sequence ID" value="PIR44954.1"/>
    <property type="molecule type" value="Genomic_DNA"/>
</dbReference>
<feature type="domain" description="Nucleotidyl transferase" evidence="1">
    <location>
        <begin position="26"/>
        <end position="229"/>
    </location>
</feature>
<organism evidence="2 3">
    <name type="scientific">Candidatus Vogelbacteria bacterium CG10_big_fil_rev_8_21_14_0_10_51_16</name>
    <dbReference type="NCBI Taxonomy" id="1975045"/>
    <lineage>
        <taxon>Bacteria</taxon>
        <taxon>Candidatus Vogeliibacteriota</taxon>
    </lineage>
</organism>
<dbReference type="InterPro" id="IPR005835">
    <property type="entry name" value="NTP_transferase_dom"/>
</dbReference>
<dbReference type="Pfam" id="PF00483">
    <property type="entry name" value="NTP_transferase"/>
    <property type="match status" value="1"/>
</dbReference>
<evidence type="ECO:0000313" key="2">
    <source>
        <dbReference type="EMBL" id="PIR44954.1"/>
    </source>
</evidence>
<dbReference type="Gene3D" id="3.90.550.10">
    <property type="entry name" value="Spore Coat Polysaccharide Biosynthesis Protein SpsA, Chain A"/>
    <property type="match status" value="1"/>
</dbReference>
<dbReference type="Proteomes" id="UP000228767">
    <property type="component" value="Unassembled WGS sequence"/>
</dbReference>
<dbReference type="AlphaFoldDB" id="A0A2H0RFZ9"/>
<accession>A0A2H0RFZ9</accession>